<dbReference type="RefSeq" id="WP_169298946.1">
    <property type="nucleotide sequence ID" value="NZ_JABBNI010000036.1"/>
</dbReference>
<evidence type="ECO:0000256" key="1">
    <source>
        <dbReference type="SAM" id="Phobius"/>
    </source>
</evidence>
<keyword evidence="1" id="KW-1133">Transmembrane helix</keyword>
<keyword evidence="3" id="KW-1185">Reference proteome</keyword>
<feature type="transmembrane region" description="Helical" evidence="1">
    <location>
        <begin position="7"/>
        <end position="24"/>
    </location>
</feature>
<gene>
    <name evidence="2" type="ORF">HBE96_17220</name>
</gene>
<proteinExistence type="predicted"/>
<organism evidence="2 3">
    <name type="scientific">Clostridium muellerianum</name>
    <dbReference type="NCBI Taxonomy" id="2716538"/>
    <lineage>
        <taxon>Bacteria</taxon>
        <taxon>Bacillati</taxon>
        <taxon>Bacillota</taxon>
        <taxon>Clostridia</taxon>
        <taxon>Eubacteriales</taxon>
        <taxon>Clostridiaceae</taxon>
        <taxon>Clostridium</taxon>
    </lineage>
</organism>
<dbReference type="AlphaFoldDB" id="A0A7Y0EIZ9"/>
<reference evidence="2 3" key="2">
    <citation type="submission" date="2020-06" db="EMBL/GenBank/DDBJ databases">
        <title>Complete Genome Sequence of Clostridium muelleri sp. nov. P21T, an Acid-Alcohol Producing Acetogen Isolated from Old Hay.</title>
        <authorList>
            <person name="Duncan K.E."/>
            <person name="Tanner R.S."/>
        </authorList>
    </citation>
    <scope>NUCLEOTIDE SEQUENCE [LARGE SCALE GENOMIC DNA]</scope>
    <source>
        <strain evidence="2 3">P21</strain>
    </source>
</reference>
<evidence type="ECO:0000313" key="2">
    <source>
        <dbReference type="EMBL" id="NMM64363.1"/>
    </source>
</evidence>
<comment type="caution">
    <text evidence="2">The sequence shown here is derived from an EMBL/GenBank/DDBJ whole genome shotgun (WGS) entry which is preliminary data.</text>
</comment>
<feature type="transmembrane region" description="Helical" evidence="1">
    <location>
        <begin position="30"/>
        <end position="48"/>
    </location>
</feature>
<keyword evidence="1" id="KW-0472">Membrane</keyword>
<keyword evidence="1" id="KW-0812">Transmembrane</keyword>
<sequence>MKINKNLNLITDIFYIITMVLWSTTVDFRHLKAIQIAILVITVAWVIIKIKTYLIVRKL</sequence>
<reference evidence="2 3" key="1">
    <citation type="submission" date="2020-04" db="EMBL/GenBank/DDBJ databases">
        <authorList>
            <person name="Doyle D.A."/>
        </authorList>
    </citation>
    <scope>NUCLEOTIDE SEQUENCE [LARGE SCALE GENOMIC DNA]</scope>
    <source>
        <strain evidence="2 3">P21</strain>
    </source>
</reference>
<evidence type="ECO:0000313" key="3">
    <source>
        <dbReference type="Proteomes" id="UP000537131"/>
    </source>
</evidence>
<dbReference type="EMBL" id="JABBNI010000036">
    <property type="protein sequence ID" value="NMM64363.1"/>
    <property type="molecule type" value="Genomic_DNA"/>
</dbReference>
<accession>A0A7Y0EIZ9</accession>
<name>A0A7Y0EIZ9_9CLOT</name>
<protein>
    <submittedName>
        <fullName evidence="2">Uncharacterized protein</fullName>
    </submittedName>
</protein>
<dbReference type="Proteomes" id="UP000537131">
    <property type="component" value="Unassembled WGS sequence"/>
</dbReference>